<proteinExistence type="predicted"/>
<evidence type="ECO:0000256" key="1">
    <source>
        <dbReference type="SAM" id="MobiDB-lite"/>
    </source>
</evidence>
<feature type="region of interest" description="Disordered" evidence="1">
    <location>
        <begin position="425"/>
        <end position="446"/>
    </location>
</feature>
<feature type="region of interest" description="Disordered" evidence="1">
    <location>
        <begin position="594"/>
        <end position="775"/>
    </location>
</feature>
<feature type="compositionally biased region" description="Low complexity" evidence="1">
    <location>
        <begin position="627"/>
        <end position="640"/>
    </location>
</feature>
<feature type="compositionally biased region" description="Polar residues" evidence="1">
    <location>
        <begin position="874"/>
        <end position="889"/>
    </location>
</feature>
<dbReference type="EMBL" id="CWKI01000008">
    <property type="protein sequence ID" value="CTR08749.1"/>
    <property type="molecule type" value="Genomic_DNA"/>
</dbReference>
<accession>A0A0K3CGA2</accession>
<feature type="region of interest" description="Disordered" evidence="1">
    <location>
        <begin position="508"/>
        <end position="527"/>
    </location>
</feature>
<feature type="compositionally biased region" description="Low complexity" evidence="1">
    <location>
        <begin position="327"/>
        <end position="363"/>
    </location>
</feature>
<feature type="region of interest" description="Disordered" evidence="1">
    <location>
        <begin position="317"/>
        <end position="368"/>
    </location>
</feature>
<keyword evidence="3" id="KW-1185">Reference proteome</keyword>
<evidence type="ECO:0000313" key="2">
    <source>
        <dbReference type="EMBL" id="CTR08749.1"/>
    </source>
</evidence>
<feature type="compositionally biased region" description="Basic and acidic residues" evidence="1">
    <location>
        <begin position="542"/>
        <end position="553"/>
    </location>
</feature>
<feature type="region of interest" description="Disordered" evidence="1">
    <location>
        <begin position="790"/>
        <end position="828"/>
    </location>
</feature>
<evidence type="ECO:0000313" key="3">
    <source>
        <dbReference type="Proteomes" id="UP000199069"/>
    </source>
</evidence>
<feature type="compositionally biased region" description="Low complexity" evidence="1">
    <location>
        <begin position="710"/>
        <end position="726"/>
    </location>
</feature>
<dbReference type="Proteomes" id="UP000199069">
    <property type="component" value="Unassembled WGS sequence"/>
</dbReference>
<feature type="region of interest" description="Disordered" evidence="1">
    <location>
        <begin position="851"/>
        <end position="935"/>
    </location>
</feature>
<feature type="compositionally biased region" description="Low complexity" evidence="1">
    <location>
        <begin position="910"/>
        <end position="935"/>
    </location>
</feature>
<sequence length="1030" mass="109730">MRQDGEVSEGVEVELVLIPTGTANALYYHLFPPESPSYPSTTPIALLYCLLAFLSPTSTSALPLSLALNTLPSGEKVLTTVVSSTALHACLLHTAERLRHTRPELEGTERFKVAAQMEVGRWWDGHLTLRLAKLYDPSTKSWVKQEEKVEGPFSYLVSALTSRFEQSFLVAPFRSPFSPLAPEAGEASIDVVAIRPLRRRQTRELVEAGEGERAREEFARTLWDVTGRIYEGGKHVDVLYDDAEGGEGGQGEGREEKGRAWWRFGASASTDASQDFQDASSDSDSALKSRLVCLDGSLHDLGPHGTLHLEALAGEGDQAMPDRPTLSLAPVSAPSRRPSLRRSLSGAASSASSSDPAPRSPLSQCTPVTPQNAHFWDSYFPPSQHQQGTVALQTPPIGGPTQGGFFAGGAFPGRRALLRRNSSLSSVASSVQDEEDEEEPEWTAEEEEKVRLVYEACLSKHFTTEVPFPLSGPPPSNFTNTVARAILRTYGAGTRRSKRQQGMFFAAGGESETEGLSDGAGGRKWNHGLRSTRLKILALAKERQTTSRPEDTPRQAGDPDATPKRRKPLARQDSMDFLPDMTNMTSIARLSNMLRPSGSESTSAAPPQAAASARIPPTEQLGTLGIPLMRSLSSRPSSRMQRTNSLQAIAGSPSQPARKRPTASFPEPVKLAPSSAEPTYKSQPASSARMSRTGSESSVLPAPPLARHLSFSGSASSNKESSFSFSPTKKGASTIAQGAGLLTPPPSLSKKRGAGSIGFSSFLSPTPSLGEKNPLGLTLDAEASKRPGLASAFNSPVLGTYPSPSSVSPKKKKAKIEQKSPVKAPSFAPGLGLGLGIGGMDEGNVSALTADLGSMRDDEDSPFYVRPTTERPTDSLQQDVLSPLSTHPPSFTLLDPSISGSSLAGRRNSPPKLVLTPSLSPSSSPTSSTYSAFPSASTSATSLMTLGKTPSPLDPTFDLNALKLESLNPSPVGSVCGMEEDEDAAAADSDESDFGCDGGSNTILAAEYVKAGHEARLLRNRLGEWAWERK</sequence>
<feature type="compositionally biased region" description="Acidic residues" evidence="1">
    <location>
        <begin position="432"/>
        <end position="446"/>
    </location>
</feature>
<feature type="compositionally biased region" description="Polar residues" evidence="1">
    <location>
        <begin position="676"/>
        <end position="698"/>
    </location>
</feature>
<dbReference type="OMA" id="RMQRTNS"/>
<reference evidence="2 3" key="1">
    <citation type="submission" date="2015-07" db="EMBL/GenBank/DDBJ databases">
        <authorList>
            <person name="Cajimat M.N.B."/>
            <person name="Milazzo M.L."/>
            <person name="Fulhorst C.F."/>
        </authorList>
    </citation>
    <scope>NUCLEOTIDE SEQUENCE [LARGE SCALE GENOMIC DNA]</scope>
    <source>
        <strain evidence="2">Single colony</strain>
    </source>
</reference>
<gene>
    <name evidence="2" type="primary">FGENESH: predicted gene_8.465</name>
    <name evidence="2" type="ORF">BN2166_0046100</name>
</gene>
<feature type="compositionally biased region" description="Polar residues" evidence="1">
    <location>
        <begin position="758"/>
        <end position="767"/>
    </location>
</feature>
<organism evidence="2 3">
    <name type="scientific">Rhodotorula toruloides</name>
    <name type="common">Yeast</name>
    <name type="synonym">Rhodosporidium toruloides</name>
    <dbReference type="NCBI Taxonomy" id="5286"/>
    <lineage>
        <taxon>Eukaryota</taxon>
        <taxon>Fungi</taxon>
        <taxon>Dikarya</taxon>
        <taxon>Basidiomycota</taxon>
        <taxon>Pucciniomycotina</taxon>
        <taxon>Microbotryomycetes</taxon>
        <taxon>Sporidiobolales</taxon>
        <taxon>Sporidiobolaceae</taxon>
        <taxon>Rhodotorula</taxon>
    </lineage>
</organism>
<name>A0A0K3CGA2_RHOTO</name>
<feature type="region of interest" description="Disordered" evidence="1">
    <location>
        <begin position="542"/>
        <end position="580"/>
    </location>
</feature>
<feature type="compositionally biased region" description="Polar residues" evidence="1">
    <location>
        <begin position="641"/>
        <end position="655"/>
    </location>
</feature>
<feature type="compositionally biased region" description="Low complexity" evidence="1">
    <location>
        <begin position="599"/>
        <end position="617"/>
    </location>
</feature>
<dbReference type="AlphaFoldDB" id="A0A0K3CGA2"/>
<protein>
    <submittedName>
        <fullName evidence="2">BY PROTMAP: gi|342319421|gb|EGU11370.1| Proteophosphoglycan ppg4 [Rhodotorula glutinis ATCC 204091]</fullName>
    </submittedName>
</protein>